<sequence length="72" mass="8542">MDLFFSSLYLRPRFPLELDYSSNIEILIIRISTETGTNEIGRSEQRRLDFKSPAAIRRIETSHLLNRRLDCR</sequence>
<protein>
    <submittedName>
        <fullName evidence="1">Uncharacterized protein</fullName>
    </submittedName>
</protein>
<proteinExistence type="predicted"/>
<keyword evidence="2" id="KW-1185">Reference proteome</keyword>
<reference evidence="1 2" key="1">
    <citation type="submission" date="2024-04" db="EMBL/GenBank/DDBJ databases">
        <authorList>
            <person name="Fracassetti M."/>
        </authorList>
    </citation>
    <scope>NUCLEOTIDE SEQUENCE [LARGE SCALE GENOMIC DNA]</scope>
</reference>
<gene>
    <name evidence="1" type="ORF">LTRI10_LOCUS49836</name>
</gene>
<evidence type="ECO:0000313" key="1">
    <source>
        <dbReference type="EMBL" id="CAL1410413.1"/>
    </source>
</evidence>
<dbReference type="AlphaFoldDB" id="A0AAV2GKN5"/>
<dbReference type="EMBL" id="OZ034822">
    <property type="protein sequence ID" value="CAL1410413.1"/>
    <property type="molecule type" value="Genomic_DNA"/>
</dbReference>
<organism evidence="1 2">
    <name type="scientific">Linum trigynum</name>
    <dbReference type="NCBI Taxonomy" id="586398"/>
    <lineage>
        <taxon>Eukaryota</taxon>
        <taxon>Viridiplantae</taxon>
        <taxon>Streptophyta</taxon>
        <taxon>Embryophyta</taxon>
        <taxon>Tracheophyta</taxon>
        <taxon>Spermatophyta</taxon>
        <taxon>Magnoliopsida</taxon>
        <taxon>eudicotyledons</taxon>
        <taxon>Gunneridae</taxon>
        <taxon>Pentapetalae</taxon>
        <taxon>rosids</taxon>
        <taxon>fabids</taxon>
        <taxon>Malpighiales</taxon>
        <taxon>Linaceae</taxon>
        <taxon>Linum</taxon>
    </lineage>
</organism>
<dbReference type="Proteomes" id="UP001497516">
    <property type="component" value="Chromosome 9"/>
</dbReference>
<name>A0AAV2GKN5_9ROSI</name>
<accession>A0AAV2GKN5</accession>
<evidence type="ECO:0000313" key="2">
    <source>
        <dbReference type="Proteomes" id="UP001497516"/>
    </source>
</evidence>